<accession>A0A285NVI0</accession>
<gene>
    <name evidence="3" type="ORF">SAMN06269185_2238</name>
</gene>
<proteinExistence type="predicted"/>
<protein>
    <recommendedName>
        <fullName evidence="2">DUF7978 domain-containing protein</fullName>
    </recommendedName>
</protein>
<keyword evidence="1" id="KW-1133">Transmembrane helix</keyword>
<feature type="transmembrane region" description="Helical" evidence="1">
    <location>
        <begin position="163"/>
        <end position="187"/>
    </location>
</feature>
<reference evidence="4" key="1">
    <citation type="submission" date="2017-09" db="EMBL/GenBank/DDBJ databases">
        <authorList>
            <person name="Varghese N."/>
            <person name="Submissions S."/>
        </authorList>
    </citation>
    <scope>NUCLEOTIDE SEQUENCE [LARGE SCALE GENOMIC DNA]</scope>
    <source>
        <strain evidence="4">DSM 27208</strain>
    </source>
</reference>
<evidence type="ECO:0000259" key="2">
    <source>
        <dbReference type="Pfam" id="PF25933"/>
    </source>
</evidence>
<feature type="transmembrane region" description="Helical" evidence="1">
    <location>
        <begin position="89"/>
        <end position="108"/>
    </location>
</feature>
<dbReference type="InterPro" id="IPR058284">
    <property type="entry name" value="DUF7978"/>
</dbReference>
<keyword evidence="4" id="KW-1185">Reference proteome</keyword>
<dbReference type="Proteomes" id="UP000219453">
    <property type="component" value="Unassembled WGS sequence"/>
</dbReference>
<dbReference type="Pfam" id="PF25933">
    <property type="entry name" value="DUF7978"/>
    <property type="match status" value="1"/>
</dbReference>
<feature type="domain" description="DUF7978" evidence="2">
    <location>
        <begin position="6"/>
        <end position="188"/>
    </location>
</feature>
<organism evidence="3 4">
    <name type="scientific">Natronoarchaeum philippinense</name>
    <dbReference type="NCBI Taxonomy" id="558529"/>
    <lineage>
        <taxon>Archaea</taxon>
        <taxon>Methanobacteriati</taxon>
        <taxon>Methanobacteriota</taxon>
        <taxon>Stenosarchaea group</taxon>
        <taxon>Halobacteria</taxon>
        <taxon>Halobacteriales</taxon>
        <taxon>Natronoarchaeaceae</taxon>
    </lineage>
</organism>
<evidence type="ECO:0000256" key="1">
    <source>
        <dbReference type="SAM" id="Phobius"/>
    </source>
</evidence>
<dbReference type="RefSeq" id="WP_097009127.1">
    <property type="nucleotide sequence ID" value="NZ_OBEJ01000002.1"/>
</dbReference>
<dbReference type="OrthoDB" id="270777at2157"/>
<evidence type="ECO:0000313" key="4">
    <source>
        <dbReference type="Proteomes" id="UP000219453"/>
    </source>
</evidence>
<keyword evidence="1" id="KW-0472">Membrane</keyword>
<evidence type="ECO:0000313" key="3">
    <source>
        <dbReference type="EMBL" id="SNZ13502.1"/>
    </source>
</evidence>
<dbReference type="EMBL" id="OBEJ01000002">
    <property type="protein sequence ID" value="SNZ13502.1"/>
    <property type="molecule type" value="Genomic_DNA"/>
</dbReference>
<feature type="transmembrane region" description="Helical" evidence="1">
    <location>
        <begin position="120"/>
        <end position="143"/>
    </location>
</feature>
<sequence>MDFRKRKTAGLPILSGAVNGALAYAAGLAGTFTFIAVFGLKPLFEFVLTPTGIPFASKIGFAFYGGHFVPAQFGDGSTVNFALDVADFGILYVLLVVAILGATGYYLGSGEDIRTPREGALSGATLVIGYLPLVAIGTTFFKYQRAPAGTVGQSQTISLEVPLIRAIVMAGIVVPIVLGAIGGAVAVRTAE</sequence>
<keyword evidence="1" id="KW-0812">Transmembrane</keyword>
<dbReference type="AlphaFoldDB" id="A0A285NVI0"/>
<feature type="transmembrane region" description="Helical" evidence="1">
    <location>
        <begin position="21"/>
        <end position="40"/>
    </location>
</feature>
<name>A0A285NVI0_NATPI</name>